<dbReference type="AlphaFoldDB" id="A0A927FGM5"/>
<evidence type="ECO:0000313" key="2">
    <source>
        <dbReference type="Proteomes" id="UP000647424"/>
    </source>
</evidence>
<dbReference type="RefSeq" id="WP_191819535.1">
    <property type="nucleotide sequence ID" value="NZ_JACYFT010000002.1"/>
</dbReference>
<proteinExistence type="predicted"/>
<reference evidence="1" key="1">
    <citation type="submission" date="2020-09" db="EMBL/GenBank/DDBJ databases">
        <title>Genome seq and assembly of Limnohabitants sp.</title>
        <authorList>
            <person name="Chhetri G."/>
        </authorList>
    </citation>
    <scope>NUCLEOTIDE SEQUENCE</scope>
    <source>
        <strain evidence="1">JUR4</strain>
    </source>
</reference>
<sequence length="112" mass="11772">MPSRSAFVPAGPASPHQRLAIESGQRLSVALGAWLSGQGIELVWDVSASGERIRDIEMISAWASPSPDVEQTLAHLLPPFGLRALVQASPRTVIVRAATGSTSKDTTGVNSK</sequence>
<organism evidence="1 2">
    <name type="scientific">Limnohabitans radicicola</name>
    <dbReference type="NCBI Taxonomy" id="2771427"/>
    <lineage>
        <taxon>Bacteria</taxon>
        <taxon>Pseudomonadati</taxon>
        <taxon>Pseudomonadota</taxon>
        <taxon>Betaproteobacteria</taxon>
        <taxon>Burkholderiales</taxon>
        <taxon>Comamonadaceae</taxon>
        <taxon>Limnohabitans</taxon>
    </lineage>
</organism>
<dbReference type="EMBL" id="JACYFT010000002">
    <property type="protein sequence ID" value="MBD8051075.1"/>
    <property type="molecule type" value="Genomic_DNA"/>
</dbReference>
<comment type="caution">
    <text evidence="1">The sequence shown here is derived from an EMBL/GenBank/DDBJ whole genome shotgun (WGS) entry which is preliminary data.</text>
</comment>
<evidence type="ECO:0000313" key="1">
    <source>
        <dbReference type="EMBL" id="MBD8051075.1"/>
    </source>
</evidence>
<gene>
    <name evidence="1" type="ORF">IC609_10995</name>
</gene>
<dbReference type="Proteomes" id="UP000647424">
    <property type="component" value="Unassembled WGS sequence"/>
</dbReference>
<accession>A0A927FGM5</accession>
<keyword evidence="2" id="KW-1185">Reference proteome</keyword>
<protein>
    <submittedName>
        <fullName evidence="1">Uncharacterized protein</fullName>
    </submittedName>
</protein>
<name>A0A927FGM5_9BURK</name>